<keyword evidence="4" id="KW-1185">Reference proteome</keyword>
<evidence type="ECO:0000259" key="2">
    <source>
        <dbReference type="PROSITE" id="PS50975"/>
    </source>
</evidence>
<comment type="caution">
    <text evidence="3">The sequence shown here is derived from an EMBL/GenBank/DDBJ whole genome shotgun (WGS) entry which is preliminary data.</text>
</comment>
<dbReference type="RefSeq" id="WP_074200060.1">
    <property type="nucleotide sequence ID" value="NZ_FSQZ01000001.1"/>
</dbReference>
<dbReference type="SUPFAM" id="SSF56059">
    <property type="entry name" value="Glutathione synthetase ATP-binding domain-like"/>
    <property type="match status" value="1"/>
</dbReference>
<evidence type="ECO:0000313" key="4">
    <source>
        <dbReference type="Proteomes" id="UP000185093"/>
    </source>
</evidence>
<evidence type="ECO:0000256" key="1">
    <source>
        <dbReference type="PROSITE-ProRule" id="PRU00409"/>
    </source>
</evidence>
<protein>
    <submittedName>
        <fullName evidence="3">Carbamoyl-phosphate synthase L chain, ATP binding domain</fullName>
    </submittedName>
</protein>
<feature type="domain" description="ATP-grasp" evidence="2">
    <location>
        <begin position="121"/>
        <end position="307"/>
    </location>
</feature>
<proteinExistence type="predicted"/>
<dbReference type="PANTHER" id="PTHR21621:SF0">
    <property type="entry name" value="BETA-CITRYLGLUTAMATE SYNTHASE B-RELATED"/>
    <property type="match status" value="1"/>
</dbReference>
<dbReference type="Gene3D" id="3.30.470.20">
    <property type="entry name" value="ATP-grasp fold, B domain"/>
    <property type="match status" value="1"/>
</dbReference>
<keyword evidence="1" id="KW-0067">ATP-binding</keyword>
<organism evidence="3 4">
    <name type="scientific">Acetomicrobium flavidum</name>
    <dbReference type="NCBI Taxonomy" id="49896"/>
    <lineage>
        <taxon>Bacteria</taxon>
        <taxon>Thermotogati</taxon>
        <taxon>Synergistota</taxon>
        <taxon>Synergistia</taxon>
        <taxon>Synergistales</taxon>
        <taxon>Acetomicrobiaceae</taxon>
        <taxon>Acetomicrobium</taxon>
    </lineage>
</organism>
<dbReference type="InterPro" id="IPR011761">
    <property type="entry name" value="ATP-grasp"/>
</dbReference>
<gene>
    <name evidence="3" type="ORF">SAMN05444368_1930</name>
</gene>
<dbReference type="EMBL" id="FSQZ01000001">
    <property type="protein sequence ID" value="SIN78752.1"/>
    <property type="molecule type" value="Genomic_DNA"/>
</dbReference>
<sequence length="382" mass="43519">MEKKHVIMLLDGDYSHTLQIAAELKQDLDVAILGIGTRETSAIFRSRYCDIRDKVVYNNINEYAEGLIKLIKKHTPDMVVPVGYRSVAALSMIRKVVVNYTRFCLPPSESLEIALNKRKTLDLAKQIGIEIPLDFSNEVLSNGDDVISHLPYPVFLKASREAGKNITSVVKSKGEFWEKYKKLKDESDGDEILVQEFIDGDTHTYDCGLLFLQGEPVEIYCHEELISVPRSGGSGTKVRLYSNEELERMSIALLSKLNWNGIALVEFKKRRDGSFVLMEINPKFWASYPLASKYGYRFASLMVSSILDIPRTRVPVRKKGMMVFPIRELSYVLKNKNNESLVKSILSMLWPPSKMDINIRDLKAWLANGLSCSMLFKQFKDE</sequence>
<name>A0ABY1JFL7_9BACT</name>
<dbReference type="PANTHER" id="PTHR21621">
    <property type="entry name" value="RIBOSOMAL PROTEIN S6 MODIFICATION PROTEIN"/>
    <property type="match status" value="1"/>
</dbReference>
<evidence type="ECO:0000313" key="3">
    <source>
        <dbReference type="EMBL" id="SIN78752.1"/>
    </source>
</evidence>
<keyword evidence="1" id="KW-0547">Nucleotide-binding</keyword>
<dbReference type="Pfam" id="PF02786">
    <property type="entry name" value="CPSase_L_D2"/>
    <property type="match status" value="1"/>
</dbReference>
<dbReference type="PROSITE" id="PS50975">
    <property type="entry name" value="ATP_GRASP"/>
    <property type="match status" value="1"/>
</dbReference>
<reference evidence="3 4" key="1">
    <citation type="submission" date="2016-11" db="EMBL/GenBank/DDBJ databases">
        <authorList>
            <person name="Varghese N."/>
            <person name="Submissions S."/>
        </authorList>
    </citation>
    <scope>NUCLEOTIDE SEQUENCE [LARGE SCALE GENOMIC DNA]</scope>
    <source>
        <strain evidence="3 4">DSM 20664</strain>
    </source>
</reference>
<accession>A0ABY1JFL7</accession>
<dbReference type="InterPro" id="IPR005479">
    <property type="entry name" value="CPAse_ATP-bd"/>
</dbReference>
<dbReference type="Proteomes" id="UP000185093">
    <property type="component" value="Unassembled WGS sequence"/>
</dbReference>